<dbReference type="PROSITE" id="PS51819">
    <property type="entry name" value="VOC"/>
    <property type="match status" value="1"/>
</dbReference>
<dbReference type="Gene3D" id="3.10.180.10">
    <property type="entry name" value="2,3-Dihydroxybiphenyl 1,2-Dioxygenase, domain 1"/>
    <property type="match status" value="1"/>
</dbReference>
<organism evidence="2 3">
    <name type="scientific">Litchfieldia luteola</name>
    <dbReference type="NCBI Taxonomy" id="682179"/>
    <lineage>
        <taxon>Bacteria</taxon>
        <taxon>Bacillati</taxon>
        <taxon>Bacillota</taxon>
        <taxon>Bacilli</taxon>
        <taxon>Bacillales</taxon>
        <taxon>Bacillaceae</taxon>
        <taxon>Litchfieldia</taxon>
    </lineage>
</organism>
<dbReference type="InterPro" id="IPR037523">
    <property type="entry name" value="VOC_core"/>
</dbReference>
<keyword evidence="3" id="KW-1185">Reference proteome</keyword>
<dbReference type="Proteomes" id="UP001516662">
    <property type="component" value="Unassembled WGS sequence"/>
</dbReference>
<evidence type="ECO:0000313" key="3">
    <source>
        <dbReference type="Proteomes" id="UP001516662"/>
    </source>
</evidence>
<name>A0ABR9QGQ0_9BACI</name>
<dbReference type="CDD" id="cd06587">
    <property type="entry name" value="VOC"/>
    <property type="match status" value="1"/>
</dbReference>
<comment type="caution">
    <text evidence="2">The sequence shown here is derived from an EMBL/GenBank/DDBJ whole genome shotgun (WGS) entry which is preliminary data.</text>
</comment>
<dbReference type="SUPFAM" id="SSF54593">
    <property type="entry name" value="Glyoxalase/Bleomycin resistance protein/Dihydroxybiphenyl dioxygenase"/>
    <property type="match status" value="1"/>
</dbReference>
<proteinExistence type="predicted"/>
<feature type="domain" description="VOC" evidence="1">
    <location>
        <begin position="2"/>
        <end position="117"/>
    </location>
</feature>
<evidence type="ECO:0000313" key="2">
    <source>
        <dbReference type="EMBL" id="MBE4907660.1"/>
    </source>
</evidence>
<accession>A0ABR9QGQ0</accession>
<gene>
    <name evidence="2" type="ORF">IMZ08_06290</name>
</gene>
<sequence length="123" mass="13950">MKLYRVIIPVSNIELATEFYQKILSMEGNRVSDGRHYFDCGGTILACFDPKADGDEFDARQNPDHIYLSTANLDEILTNIKNWDASLIVDPINTQPWGEKTLYAKDPFGNPLCFVDEKTVFKG</sequence>
<dbReference type="InterPro" id="IPR004360">
    <property type="entry name" value="Glyas_Fos-R_dOase_dom"/>
</dbReference>
<dbReference type="Pfam" id="PF00903">
    <property type="entry name" value="Glyoxalase"/>
    <property type="match status" value="1"/>
</dbReference>
<reference evidence="2 3" key="1">
    <citation type="submission" date="2020-10" db="EMBL/GenBank/DDBJ databases">
        <title>Bacillus sp. HD4P25, an endophyte from a halophyte.</title>
        <authorList>
            <person name="Sun J.-Q."/>
        </authorList>
    </citation>
    <scope>NUCLEOTIDE SEQUENCE [LARGE SCALE GENOMIC DNA]</scope>
    <source>
        <strain evidence="2 3">YIM 93174</strain>
    </source>
</reference>
<dbReference type="RefSeq" id="WP_193535141.1">
    <property type="nucleotide sequence ID" value="NZ_JADCLJ010000014.1"/>
</dbReference>
<dbReference type="InterPro" id="IPR029068">
    <property type="entry name" value="Glyas_Bleomycin-R_OHBP_Dase"/>
</dbReference>
<dbReference type="EMBL" id="JADCLJ010000014">
    <property type="protein sequence ID" value="MBE4907660.1"/>
    <property type="molecule type" value="Genomic_DNA"/>
</dbReference>
<evidence type="ECO:0000259" key="1">
    <source>
        <dbReference type="PROSITE" id="PS51819"/>
    </source>
</evidence>
<protein>
    <submittedName>
        <fullName evidence="2">VOC family protein</fullName>
    </submittedName>
</protein>